<sequence>MVKCPRCKNRPNECYPSRWYKQVPFLLTLRIRWRCMRCGATFADWIWSEDPPNTPYQRQGSSPSDTSADQGDEGSTDVERIAGSATLQ</sequence>
<evidence type="ECO:0000256" key="1">
    <source>
        <dbReference type="SAM" id="MobiDB-lite"/>
    </source>
</evidence>
<evidence type="ECO:0000313" key="3">
    <source>
        <dbReference type="Proteomes" id="UP000321353"/>
    </source>
</evidence>
<proteinExistence type="predicted"/>
<protein>
    <recommendedName>
        <fullName evidence="4">Zinc finger protein</fullName>
    </recommendedName>
</protein>
<accession>A0A5B9MFN5</accession>
<dbReference type="EMBL" id="CP036264">
    <property type="protein sequence ID" value="QEG00073.1"/>
    <property type="molecule type" value="Genomic_DNA"/>
</dbReference>
<dbReference type="KEGG" id="smam:Mal15_41410"/>
<feature type="region of interest" description="Disordered" evidence="1">
    <location>
        <begin position="46"/>
        <end position="88"/>
    </location>
</feature>
<gene>
    <name evidence="2" type="ORF">Mal15_41410</name>
</gene>
<organism evidence="2 3">
    <name type="scientific">Stieleria maiorica</name>
    <dbReference type="NCBI Taxonomy" id="2795974"/>
    <lineage>
        <taxon>Bacteria</taxon>
        <taxon>Pseudomonadati</taxon>
        <taxon>Planctomycetota</taxon>
        <taxon>Planctomycetia</taxon>
        <taxon>Pirellulales</taxon>
        <taxon>Pirellulaceae</taxon>
        <taxon>Stieleria</taxon>
    </lineage>
</organism>
<feature type="compositionally biased region" description="Polar residues" evidence="1">
    <location>
        <begin position="55"/>
        <end position="69"/>
    </location>
</feature>
<evidence type="ECO:0008006" key="4">
    <source>
        <dbReference type="Google" id="ProtNLM"/>
    </source>
</evidence>
<dbReference type="RefSeq" id="WP_147869371.1">
    <property type="nucleotide sequence ID" value="NZ_CP036264.1"/>
</dbReference>
<keyword evidence="3" id="KW-1185">Reference proteome</keyword>
<name>A0A5B9MFN5_9BACT</name>
<evidence type="ECO:0000313" key="2">
    <source>
        <dbReference type="EMBL" id="QEG00073.1"/>
    </source>
</evidence>
<dbReference type="AlphaFoldDB" id="A0A5B9MFN5"/>
<dbReference type="Proteomes" id="UP000321353">
    <property type="component" value="Chromosome"/>
</dbReference>
<reference evidence="2 3" key="1">
    <citation type="submission" date="2019-02" db="EMBL/GenBank/DDBJ databases">
        <title>Planctomycetal bacteria perform biofilm scaping via a novel small molecule.</title>
        <authorList>
            <person name="Jeske O."/>
            <person name="Boedeker C."/>
            <person name="Wiegand S."/>
            <person name="Breitling P."/>
            <person name="Kallscheuer N."/>
            <person name="Jogler M."/>
            <person name="Rohde M."/>
            <person name="Petersen J."/>
            <person name="Medema M.H."/>
            <person name="Surup F."/>
            <person name="Jogler C."/>
        </authorList>
    </citation>
    <scope>NUCLEOTIDE SEQUENCE [LARGE SCALE GENOMIC DNA]</scope>
    <source>
        <strain evidence="2 3">Mal15</strain>
    </source>
</reference>